<evidence type="ECO:0000256" key="3">
    <source>
        <dbReference type="ARBA" id="ARBA00022692"/>
    </source>
</evidence>
<keyword evidence="6 8" id="KW-1133">Transmembrane helix</keyword>
<dbReference type="PROSITE" id="PS50893">
    <property type="entry name" value="ABC_TRANSPORTER_2"/>
    <property type="match status" value="1"/>
</dbReference>
<dbReference type="PANTHER" id="PTHR48041:SF125">
    <property type="entry name" value="ABC TRANSPORTER G FAMILY"/>
    <property type="match status" value="1"/>
</dbReference>
<evidence type="ECO:0000259" key="9">
    <source>
        <dbReference type="PROSITE" id="PS50893"/>
    </source>
</evidence>
<evidence type="ECO:0000256" key="7">
    <source>
        <dbReference type="ARBA" id="ARBA00023136"/>
    </source>
</evidence>
<organism evidence="10 11">
    <name type="scientific">Chloropicon roscoffensis</name>
    <dbReference type="NCBI Taxonomy" id="1461544"/>
    <lineage>
        <taxon>Eukaryota</taxon>
        <taxon>Viridiplantae</taxon>
        <taxon>Chlorophyta</taxon>
        <taxon>Chloropicophyceae</taxon>
        <taxon>Chloropicales</taxon>
        <taxon>Chloropicaceae</taxon>
        <taxon>Chloropicon</taxon>
    </lineage>
</organism>
<feature type="transmembrane region" description="Helical" evidence="8">
    <location>
        <begin position="456"/>
        <end position="476"/>
    </location>
</feature>
<keyword evidence="3 8" id="KW-0812">Transmembrane</keyword>
<dbReference type="InterPro" id="IPR043926">
    <property type="entry name" value="ABCG_dom"/>
</dbReference>
<dbReference type="GO" id="GO:0016020">
    <property type="term" value="C:membrane"/>
    <property type="evidence" value="ECO:0007669"/>
    <property type="project" value="UniProtKB-SubCell"/>
</dbReference>
<dbReference type="InterPro" id="IPR050352">
    <property type="entry name" value="ABCG_transporters"/>
</dbReference>
<feature type="transmembrane region" description="Helical" evidence="8">
    <location>
        <begin position="564"/>
        <end position="583"/>
    </location>
</feature>
<feature type="transmembrane region" description="Helical" evidence="8">
    <location>
        <begin position="416"/>
        <end position="436"/>
    </location>
</feature>
<evidence type="ECO:0000313" key="10">
    <source>
        <dbReference type="EMBL" id="WZN59535.1"/>
    </source>
</evidence>
<keyword evidence="5" id="KW-0067">ATP-binding</keyword>
<dbReference type="AlphaFoldDB" id="A0AAX4P0C1"/>
<dbReference type="InterPro" id="IPR017871">
    <property type="entry name" value="ABC_transporter-like_CS"/>
</dbReference>
<evidence type="ECO:0000256" key="1">
    <source>
        <dbReference type="ARBA" id="ARBA00004141"/>
    </source>
</evidence>
<dbReference type="Pfam" id="PF19055">
    <property type="entry name" value="ABC2_membrane_7"/>
    <property type="match status" value="1"/>
</dbReference>
<dbReference type="SUPFAM" id="SSF52540">
    <property type="entry name" value="P-loop containing nucleoside triphosphate hydrolases"/>
    <property type="match status" value="1"/>
</dbReference>
<evidence type="ECO:0000256" key="6">
    <source>
        <dbReference type="ARBA" id="ARBA00022989"/>
    </source>
</evidence>
<dbReference type="Gene3D" id="3.40.50.300">
    <property type="entry name" value="P-loop containing nucleotide triphosphate hydrolases"/>
    <property type="match status" value="1"/>
</dbReference>
<evidence type="ECO:0000256" key="2">
    <source>
        <dbReference type="ARBA" id="ARBA00022448"/>
    </source>
</evidence>
<evidence type="ECO:0000256" key="5">
    <source>
        <dbReference type="ARBA" id="ARBA00022840"/>
    </source>
</evidence>
<dbReference type="InterPro" id="IPR027417">
    <property type="entry name" value="P-loop_NTPase"/>
</dbReference>
<accession>A0AAX4P0C1</accession>
<keyword evidence="2" id="KW-0813">Transport</keyword>
<name>A0AAX4P0C1_9CHLO</name>
<feature type="domain" description="ABC transporter" evidence="9">
    <location>
        <begin position="63"/>
        <end position="313"/>
    </location>
</feature>
<keyword evidence="7 8" id="KW-0472">Membrane</keyword>
<dbReference type="InterPro" id="IPR013525">
    <property type="entry name" value="ABC2_TM"/>
</dbReference>
<dbReference type="Proteomes" id="UP001472866">
    <property type="component" value="Chromosome 02"/>
</dbReference>
<dbReference type="EMBL" id="CP151502">
    <property type="protein sequence ID" value="WZN59535.1"/>
    <property type="molecule type" value="Genomic_DNA"/>
</dbReference>
<dbReference type="SMART" id="SM00382">
    <property type="entry name" value="AAA"/>
    <property type="match status" value="1"/>
</dbReference>
<feature type="transmembrane region" description="Helical" evidence="8">
    <location>
        <begin position="647"/>
        <end position="665"/>
    </location>
</feature>
<feature type="transmembrane region" description="Helical" evidence="8">
    <location>
        <begin position="533"/>
        <end position="558"/>
    </location>
</feature>
<dbReference type="GO" id="GO:0140359">
    <property type="term" value="F:ABC-type transporter activity"/>
    <property type="evidence" value="ECO:0007669"/>
    <property type="project" value="InterPro"/>
</dbReference>
<sequence>MGSIHIDMAAIEKAKANGNGVEDKTKVESDYMPKPKFPMHLTFNDVCCYVPAHFEVPGMISTLKKALMPRGSKNKPDSKAAERQILHSITGVVNPGEVVAIMGPSGSGKTTFISLLAGRNHARHTGEILYNDQHKPTDKAFKRQLGYVTQEDSMYEGLTVFETLYYTAVLRLPRAMTDKDKRERVSIILEVLGIAHVKDSIIGGFRVGRRGISGGEKKRVAIGQELLYNPSVILLDEPTSGLDSTTALNLIHTLHTLAQVGNRTIVTTIHQPSSRIYQMLDKLLLMGQGHLLFYGDASAATDYFATIGYTMPYGMNPADYFLDVASGWSGEAKEGSGHIQATDPQLKALLSAIERGPRGGAKQTSKADASSISVSLRKDSGKVAVGTERREPGASFSTQVFIIAIRSMKDRRFEKFSVDTIFTMSFVSLLCGFLWWQSAVPSNTRTTEGAMDVSGVLFFMITYLSFSLLFTSIFTFPNEKTMLMKERACGMYQVSAFFFGRTLADLPMDTALPLLVSSVIYVMVGLKQTVGAYLLTMSLVLIVCFTAASLGLFLGAWFLNLKRAQSMATVLMLTIMLTGGFFVRSTPSWMDWTKYISYIMYGWAALVKIHLRDALGRCEGENASEEGICDYGTLDLVPSDTYGGTEITILLAMLLGLRTLVYLALRYRAREK</sequence>
<dbReference type="InterPro" id="IPR003439">
    <property type="entry name" value="ABC_transporter-like_ATP-bd"/>
</dbReference>
<dbReference type="GO" id="GO:0005524">
    <property type="term" value="F:ATP binding"/>
    <property type="evidence" value="ECO:0007669"/>
    <property type="project" value="UniProtKB-KW"/>
</dbReference>
<gene>
    <name evidence="10" type="ORF">HKI87_02g10610</name>
</gene>
<dbReference type="GO" id="GO:0016887">
    <property type="term" value="F:ATP hydrolysis activity"/>
    <property type="evidence" value="ECO:0007669"/>
    <property type="project" value="InterPro"/>
</dbReference>
<keyword evidence="11" id="KW-1185">Reference proteome</keyword>
<dbReference type="InterPro" id="IPR003593">
    <property type="entry name" value="AAA+_ATPase"/>
</dbReference>
<comment type="subcellular location">
    <subcellularLocation>
        <location evidence="1">Membrane</location>
        <topology evidence="1">Multi-pass membrane protein</topology>
    </subcellularLocation>
</comment>
<reference evidence="10 11" key="1">
    <citation type="submission" date="2024-03" db="EMBL/GenBank/DDBJ databases">
        <title>Complete genome sequence of the green alga Chloropicon roscoffensis RCC1871.</title>
        <authorList>
            <person name="Lemieux C."/>
            <person name="Pombert J.-F."/>
            <person name="Otis C."/>
            <person name="Turmel M."/>
        </authorList>
    </citation>
    <scope>NUCLEOTIDE SEQUENCE [LARGE SCALE GENOMIC DNA]</scope>
    <source>
        <strain evidence="10 11">RCC1871</strain>
    </source>
</reference>
<dbReference type="PROSITE" id="PS00211">
    <property type="entry name" value="ABC_TRANSPORTER_1"/>
    <property type="match status" value="1"/>
</dbReference>
<proteinExistence type="predicted"/>
<evidence type="ECO:0000256" key="4">
    <source>
        <dbReference type="ARBA" id="ARBA00022741"/>
    </source>
</evidence>
<evidence type="ECO:0000256" key="8">
    <source>
        <dbReference type="SAM" id="Phobius"/>
    </source>
</evidence>
<protein>
    <submittedName>
        <fullName evidence="10">G-family ABC transporter</fullName>
    </submittedName>
</protein>
<keyword evidence="4" id="KW-0547">Nucleotide-binding</keyword>
<dbReference type="Pfam" id="PF00005">
    <property type="entry name" value="ABC_tran"/>
    <property type="match status" value="1"/>
</dbReference>
<evidence type="ECO:0000313" key="11">
    <source>
        <dbReference type="Proteomes" id="UP001472866"/>
    </source>
</evidence>
<dbReference type="PANTHER" id="PTHR48041">
    <property type="entry name" value="ABC TRANSPORTER G FAMILY MEMBER 28"/>
    <property type="match status" value="1"/>
</dbReference>
<dbReference type="Pfam" id="PF01061">
    <property type="entry name" value="ABC2_membrane"/>
    <property type="match status" value="1"/>
</dbReference>